<feature type="transmembrane region" description="Helical" evidence="7">
    <location>
        <begin position="385"/>
        <end position="405"/>
    </location>
</feature>
<dbReference type="Pfam" id="PF01490">
    <property type="entry name" value="Aa_trans"/>
    <property type="match status" value="1"/>
</dbReference>
<dbReference type="Proteomes" id="UP001229421">
    <property type="component" value="Unassembled WGS sequence"/>
</dbReference>
<evidence type="ECO:0000256" key="7">
    <source>
        <dbReference type="SAM" id="Phobius"/>
    </source>
</evidence>
<feature type="transmembrane region" description="Helical" evidence="7">
    <location>
        <begin position="287"/>
        <end position="308"/>
    </location>
</feature>
<keyword evidence="6 7" id="KW-0472">Membrane</keyword>
<evidence type="ECO:0000256" key="4">
    <source>
        <dbReference type="ARBA" id="ARBA00022970"/>
    </source>
</evidence>
<feature type="transmembrane region" description="Helical" evidence="7">
    <location>
        <begin position="46"/>
        <end position="64"/>
    </location>
</feature>
<evidence type="ECO:0000256" key="1">
    <source>
        <dbReference type="ARBA" id="ARBA00004370"/>
    </source>
</evidence>
<keyword evidence="4" id="KW-0029">Amino-acid transport</keyword>
<feature type="transmembrane region" description="Helical" evidence="7">
    <location>
        <begin position="443"/>
        <end position="468"/>
    </location>
</feature>
<dbReference type="AlphaFoldDB" id="A0AAD8KDE9"/>
<feature type="transmembrane region" description="Helical" evidence="7">
    <location>
        <begin position="328"/>
        <end position="355"/>
    </location>
</feature>
<dbReference type="EMBL" id="JAUHHV010000007">
    <property type="protein sequence ID" value="KAK1417565.1"/>
    <property type="molecule type" value="Genomic_DNA"/>
</dbReference>
<name>A0AAD8KDE9_TARER</name>
<evidence type="ECO:0000313" key="9">
    <source>
        <dbReference type="EMBL" id="KAK1417565.1"/>
    </source>
</evidence>
<evidence type="ECO:0000256" key="5">
    <source>
        <dbReference type="ARBA" id="ARBA00022989"/>
    </source>
</evidence>
<feature type="domain" description="Amino acid transporter transmembrane" evidence="8">
    <location>
        <begin position="39"/>
        <end position="468"/>
    </location>
</feature>
<feature type="transmembrane region" description="Helical" evidence="7">
    <location>
        <begin position="195"/>
        <end position="219"/>
    </location>
</feature>
<keyword evidence="10" id="KW-1185">Reference proteome</keyword>
<proteinExistence type="predicted"/>
<evidence type="ECO:0000313" key="10">
    <source>
        <dbReference type="Proteomes" id="UP001229421"/>
    </source>
</evidence>
<evidence type="ECO:0000256" key="6">
    <source>
        <dbReference type="ARBA" id="ARBA00023136"/>
    </source>
</evidence>
<dbReference type="PANTHER" id="PTHR48017">
    <property type="entry name" value="OS05G0424000 PROTEIN-RELATED"/>
    <property type="match status" value="1"/>
</dbReference>
<keyword evidence="2" id="KW-0813">Transport</keyword>
<keyword evidence="3 7" id="KW-0812">Transmembrane</keyword>
<keyword evidence="5 7" id="KW-1133">Transmembrane helix</keyword>
<feature type="transmembrane region" description="Helical" evidence="7">
    <location>
        <begin position="245"/>
        <end position="266"/>
    </location>
</feature>
<accession>A0AAD8KDE9</accession>
<dbReference type="GO" id="GO:0016020">
    <property type="term" value="C:membrane"/>
    <property type="evidence" value="ECO:0007669"/>
    <property type="project" value="UniProtKB-SubCell"/>
</dbReference>
<dbReference type="GO" id="GO:0006865">
    <property type="term" value="P:amino acid transport"/>
    <property type="evidence" value="ECO:0007669"/>
    <property type="project" value="UniProtKB-KW"/>
</dbReference>
<reference evidence="9" key="1">
    <citation type="journal article" date="2023" name="bioRxiv">
        <title>Improved chromosome-level genome assembly for marigold (Tagetes erecta).</title>
        <authorList>
            <person name="Jiang F."/>
            <person name="Yuan L."/>
            <person name="Wang S."/>
            <person name="Wang H."/>
            <person name="Xu D."/>
            <person name="Wang A."/>
            <person name="Fan W."/>
        </authorList>
    </citation>
    <scope>NUCLEOTIDE SEQUENCE</scope>
    <source>
        <strain evidence="9">WSJ</strain>
        <tissue evidence="9">Leaf</tissue>
    </source>
</reference>
<comment type="subcellular location">
    <subcellularLocation>
        <location evidence="1">Membrane</location>
    </subcellularLocation>
</comment>
<feature type="transmembrane region" description="Helical" evidence="7">
    <location>
        <begin position="411"/>
        <end position="431"/>
    </location>
</feature>
<evidence type="ECO:0000259" key="8">
    <source>
        <dbReference type="Pfam" id="PF01490"/>
    </source>
</evidence>
<protein>
    <recommendedName>
        <fullName evidence="8">Amino acid transporter transmembrane domain-containing protein</fullName>
    </recommendedName>
</protein>
<dbReference type="InterPro" id="IPR013057">
    <property type="entry name" value="AA_transpt_TM"/>
</dbReference>
<evidence type="ECO:0000256" key="2">
    <source>
        <dbReference type="ARBA" id="ARBA00022448"/>
    </source>
</evidence>
<organism evidence="9 10">
    <name type="scientific">Tagetes erecta</name>
    <name type="common">African marigold</name>
    <dbReference type="NCBI Taxonomy" id="13708"/>
    <lineage>
        <taxon>Eukaryota</taxon>
        <taxon>Viridiplantae</taxon>
        <taxon>Streptophyta</taxon>
        <taxon>Embryophyta</taxon>
        <taxon>Tracheophyta</taxon>
        <taxon>Spermatophyta</taxon>
        <taxon>Magnoliopsida</taxon>
        <taxon>eudicotyledons</taxon>
        <taxon>Gunneridae</taxon>
        <taxon>Pentapetalae</taxon>
        <taxon>asterids</taxon>
        <taxon>campanulids</taxon>
        <taxon>Asterales</taxon>
        <taxon>Asteraceae</taxon>
        <taxon>Asteroideae</taxon>
        <taxon>Heliantheae alliance</taxon>
        <taxon>Tageteae</taxon>
        <taxon>Tagetes</taxon>
    </lineage>
</organism>
<gene>
    <name evidence="9" type="ORF">QVD17_26694</name>
</gene>
<evidence type="ECO:0000256" key="3">
    <source>
        <dbReference type="ARBA" id="ARBA00022692"/>
    </source>
</evidence>
<sequence>MKSNFLHVFNYTMKKQQDNFSLEKVEAIQEFDDDGQARRTGTWMSASAHIITAVVGSGVLSLTWCLAQLGWVFGTFLLVVFAVISWYTCILLTNCYRYPHPVTGTTRNYNYMQAVKTNLGGRQYILCAIAQYETLIGVSIGYTITSSISMGAIKRSSCFHKYGHDEGCHTMNSSYLLIFACIELVLSQIPNFHKLSFLSIIATIMSFVYSSIGMGLSIAKIAGGEHPKTSIGMPPRDDMSSKDRLWNIFCATGDIAFAYGFASILFEIQDTLKSSPPENKVMKTATTIGISASTSFYMLCGLLGYAAFGNNAPGNYLTGFGFYEPFWLVDIANLCIVIHLLGAYQVVIQPFFAFVENLSRQRWPESRFVNKEYIIGCFRFNLFRLFWRSAYVTLATLVAMMFPFFNAFLALIGSMTFWPLTVYFPIEMYIVQAKIPKNSFWWFWLRALSLVCLVVSTLAAAGSIRGLVMSVQTSKLFLSES</sequence>
<feature type="transmembrane region" description="Helical" evidence="7">
    <location>
        <begin position="70"/>
        <end position="92"/>
    </location>
</feature>
<comment type="caution">
    <text evidence="9">The sequence shown here is derived from an EMBL/GenBank/DDBJ whole genome shotgun (WGS) entry which is preliminary data.</text>
</comment>